<sequence>MVSKGEDITGVLKEYDIDVKGIKLESYKGKKGVWWINTDKGYKILKKQSFSYRTLDFIIDAVNHLNSNGVYIPKIMKTRSGDDYVIKDDVCFVLSEAINGSTLNYSSDENVRRIIHELARFHKASRGFKATGDYKVRTHLGLWIEKYEKEMNKLEKYYDMEINKEEHSEFGKIILKEYPHFYKRIKSSIEGFKGQNYIDWVKDIEESGGLCHQDFTAGNCILEGSGRLYILDTDSLTIDIPLRDIRKILNKIMKRKNDGWEYELTKNILRWYNEENPLKDYQWNVLKPTLTYPHLFVGIMSKYYERREKTWTEQKYVKRLKEMISIEKSVEPIINNFEDIIPM</sequence>
<keyword evidence="3" id="KW-1185">Reference proteome</keyword>
<dbReference type="InterPro" id="IPR002575">
    <property type="entry name" value="Aminoglycoside_PTrfase"/>
</dbReference>
<dbReference type="NCBIfam" id="TIGR02906">
    <property type="entry name" value="spore_CotS"/>
    <property type="match status" value="1"/>
</dbReference>
<organism evidence="2 3">
    <name type="scientific">Tepidibacter hydrothermalis</name>
    <dbReference type="NCBI Taxonomy" id="3036126"/>
    <lineage>
        <taxon>Bacteria</taxon>
        <taxon>Bacillati</taxon>
        <taxon>Bacillota</taxon>
        <taxon>Clostridia</taxon>
        <taxon>Peptostreptococcales</taxon>
        <taxon>Peptostreptococcaceae</taxon>
        <taxon>Tepidibacter</taxon>
    </lineage>
</organism>
<reference evidence="2 3" key="1">
    <citation type="submission" date="2023-03" db="EMBL/GenBank/DDBJ databases">
        <title>Complete genome sequence of Tepidibacter sp. SWIR-1, isolated from a deep-sea hydrothermal vent.</title>
        <authorList>
            <person name="Li X."/>
        </authorList>
    </citation>
    <scope>NUCLEOTIDE SEQUENCE [LARGE SCALE GENOMIC DNA]</scope>
    <source>
        <strain evidence="2 3">SWIR-1</strain>
    </source>
</reference>
<feature type="domain" description="Aminoglycoside phosphotransferase" evidence="1">
    <location>
        <begin position="33"/>
        <end position="257"/>
    </location>
</feature>
<dbReference type="Gene3D" id="3.30.200.20">
    <property type="entry name" value="Phosphorylase Kinase, domain 1"/>
    <property type="match status" value="1"/>
</dbReference>
<dbReference type="Pfam" id="PF01636">
    <property type="entry name" value="APH"/>
    <property type="match status" value="1"/>
</dbReference>
<dbReference type="EMBL" id="CP120733">
    <property type="protein sequence ID" value="WFD11372.1"/>
    <property type="molecule type" value="Genomic_DNA"/>
</dbReference>
<evidence type="ECO:0000313" key="2">
    <source>
        <dbReference type="EMBL" id="WFD11372.1"/>
    </source>
</evidence>
<dbReference type="InterPro" id="IPR047175">
    <property type="entry name" value="CotS-like"/>
</dbReference>
<name>A0ABY8EEL1_9FIRM</name>
<protein>
    <submittedName>
        <fullName evidence="2">CotS family spore coat protein</fullName>
    </submittedName>
</protein>
<evidence type="ECO:0000259" key="1">
    <source>
        <dbReference type="Pfam" id="PF01636"/>
    </source>
</evidence>
<dbReference type="PANTHER" id="PTHR39179">
    <property type="entry name" value="SPORE COAT PROTEIN I"/>
    <property type="match status" value="1"/>
</dbReference>
<evidence type="ECO:0000313" key="3">
    <source>
        <dbReference type="Proteomes" id="UP001222800"/>
    </source>
</evidence>
<dbReference type="RefSeq" id="WP_277733403.1">
    <property type="nucleotide sequence ID" value="NZ_CP120733.1"/>
</dbReference>
<dbReference type="PANTHER" id="PTHR39179:SF1">
    <property type="entry name" value="SPORE COAT PROTEIN I"/>
    <property type="match status" value="1"/>
</dbReference>
<proteinExistence type="predicted"/>
<keyword evidence="2" id="KW-0946">Virion</keyword>
<dbReference type="SUPFAM" id="SSF56112">
    <property type="entry name" value="Protein kinase-like (PK-like)"/>
    <property type="match status" value="1"/>
</dbReference>
<keyword evidence="2" id="KW-0167">Capsid protein</keyword>
<accession>A0ABY8EEL1</accession>
<dbReference type="InterPro" id="IPR014255">
    <property type="entry name" value="Spore_coat_CotS"/>
</dbReference>
<dbReference type="Gene3D" id="3.90.1200.10">
    <property type="match status" value="1"/>
</dbReference>
<dbReference type="InterPro" id="IPR011009">
    <property type="entry name" value="Kinase-like_dom_sf"/>
</dbReference>
<gene>
    <name evidence="2" type="ORF">P4S50_04650</name>
</gene>
<dbReference type="Proteomes" id="UP001222800">
    <property type="component" value="Chromosome"/>
</dbReference>